<keyword evidence="5 7" id="KW-0456">Lyase</keyword>
<protein>
    <recommendedName>
        <fullName evidence="7">L-cysteine desulfhydrase Cds1</fullName>
        <ecNumber evidence="7">4.4.1.1</ecNumber>
    </recommendedName>
</protein>
<dbReference type="GO" id="GO:0016829">
    <property type="term" value="F:lyase activity"/>
    <property type="evidence" value="ECO:0007669"/>
    <property type="project" value="UniProtKB-KW"/>
</dbReference>
<dbReference type="RefSeq" id="WP_142041536.1">
    <property type="nucleotide sequence ID" value="NZ_JBHTGS010000001.1"/>
</dbReference>
<evidence type="ECO:0000256" key="1">
    <source>
        <dbReference type="ARBA" id="ARBA00001933"/>
    </source>
</evidence>
<comment type="similarity">
    <text evidence="7">Belongs to the cysteine synthase/cystathionine beta-synthase family. Cds1 subfamily.</text>
</comment>
<comment type="function">
    <text evidence="6">A cysteine desulfhydrase that generates hydrogen sulfide, H(2)S. The H(2)S produced by this enzyme stimulates respiration in M.tuberculosis, mediated primarily via cytochrome bd with a lesser contribution from cytochrome bc1/aa3. H(2)S modulates the balance between respiration and glycolysis, and also contributes to redox homeostasis. Probably eliminates toxic levels of Cys (which can induce oxidative stress).</text>
</comment>
<dbReference type="InterPro" id="IPR001926">
    <property type="entry name" value="TrpB-like_PALP"/>
</dbReference>
<dbReference type="HAMAP" id="MF_00868">
    <property type="entry name" value="Cds1"/>
    <property type="match status" value="1"/>
</dbReference>
<feature type="domain" description="Tryptophan synthase beta chain-like PALP" evidence="8">
    <location>
        <begin position="32"/>
        <end position="323"/>
    </location>
</feature>
<dbReference type="PANTHER" id="PTHR10314">
    <property type="entry name" value="CYSTATHIONINE BETA-SYNTHASE"/>
    <property type="match status" value="1"/>
</dbReference>
<dbReference type="AlphaFoldDB" id="A0A543AZA8"/>
<organism evidence="9 10">
    <name type="scientific">Stackebrandtia endophytica</name>
    <dbReference type="NCBI Taxonomy" id="1496996"/>
    <lineage>
        <taxon>Bacteria</taxon>
        <taxon>Bacillati</taxon>
        <taxon>Actinomycetota</taxon>
        <taxon>Actinomycetes</taxon>
        <taxon>Glycomycetales</taxon>
        <taxon>Glycomycetaceae</taxon>
        <taxon>Stackebrandtia</taxon>
    </lineage>
</organism>
<evidence type="ECO:0000256" key="5">
    <source>
        <dbReference type="ARBA" id="ARBA00023239"/>
    </source>
</evidence>
<dbReference type="Gene3D" id="3.40.50.1100">
    <property type="match status" value="2"/>
</dbReference>
<comment type="caution">
    <text evidence="9">The sequence shown here is derived from an EMBL/GenBank/DDBJ whole genome shotgun (WGS) entry which is preliminary data.</text>
</comment>
<evidence type="ECO:0000256" key="6">
    <source>
        <dbReference type="ARBA" id="ARBA00055251"/>
    </source>
</evidence>
<comment type="catalytic activity">
    <reaction evidence="7">
        <text>L-cysteine + H2O = hydrogen sulfide + pyruvate + NH4(+) + H(+)</text>
        <dbReference type="Rhea" id="RHEA:24931"/>
        <dbReference type="ChEBI" id="CHEBI:15361"/>
        <dbReference type="ChEBI" id="CHEBI:15377"/>
        <dbReference type="ChEBI" id="CHEBI:15378"/>
        <dbReference type="ChEBI" id="CHEBI:28938"/>
        <dbReference type="ChEBI" id="CHEBI:29919"/>
        <dbReference type="ChEBI" id="CHEBI:35235"/>
        <dbReference type="EC" id="4.4.1.1"/>
    </reaction>
</comment>
<accession>A0A543AZA8</accession>
<dbReference type="EC" id="4.4.1.1" evidence="7"/>
<dbReference type="OrthoDB" id="7624112at2"/>
<evidence type="ECO:0000256" key="3">
    <source>
        <dbReference type="ARBA" id="ARBA00022490"/>
    </source>
</evidence>
<dbReference type="SUPFAM" id="SSF53686">
    <property type="entry name" value="Tryptophan synthase beta subunit-like PLP-dependent enzymes"/>
    <property type="match status" value="1"/>
</dbReference>
<sequence>MDTLDRCCDRTRDWVSEAIGIVEADANRSADTHLLRFPLCADWGIDLYLKDESVHPTGSLKHRLARSLFLYALCNGWITEGTPVIEASSGSTAVSEAYFASLLGLPFVAVMPATTSPEKIALIEFHGGTCHLVDDPSQVVSTARELAADQRGHYMDQFTYAERATDWRGNNNIAESIFHQMSRERHAVPEWIVVGAGTGGTSATIGRYVRYQRHDTRLCVVDPENSAFFTGWRDHDPDATVSAGSRIEGIGRPRVEPSFIPSIVDRMMKVPDAASIAVLREASTLLGRRLGGSTGTNLYAAFALIAEMREAGRTGSVVTLLCDSGDRYTHTYFDDDWVADHNLDLAPYTGTVAEFFATGAWNEPGKR</sequence>
<proteinExistence type="inferred from homology"/>
<name>A0A543AZA8_9ACTN</name>
<dbReference type="InParanoid" id="A0A543AZA8"/>
<feature type="modified residue" description="N6-(pyridoxal phosphate)lysine" evidence="7">
    <location>
        <position position="61"/>
    </location>
</feature>
<dbReference type="EMBL" id="VFOW01000001">
    <property type="protein sequence ID" value="TQL77913.1"/>
    <property type="molecule type" value="Genomic_DNA"/>
</dbReference>
<gene>
    <name evidence="7" type="primary">cds1</name>
    <name evidence="9" type="ORF">FB566_3487</name>
</gene>
<comment type="cofactor">
    <cofactor evidence="1 7">
        <name>pyridoxal 5'-phosphate</name>
        <dbReference type="ChEBI" id="CHEBI:597326"/>
    </cofactor>
</comment>
<evidence type="ECO:0000259" key="8">
    <source>
        <dbReference type="Pfam" id="PF00291"/>
    </source>
</evidence>
<dbReference type="InterPro" id="IPR050214">
    <property type="entry name" value="Cys_Synth/Cystath_Beta-Synth"/>
</dbReference>
<evidence type="ECO:0000313" key="9">
    <source>
        <dbReference type="EMBL" id="TQL77913.1"/>
    </source>
</evidence>
<evidence type="ECO:0000256" key="2">
    <source>
        <dbReference type="ARBA" id="ARBA00004496"/>
    </source>
</evidence>
<dbReference type="GO" id="GO:0030170">
    <property type="term" value="F:pyridoxal phosphate binding"/>
    <property type="evidence" value="ECO:0007669"/>
    <property type="project" value="UniProtKB-UniRule"/>
</dbReference>
<evidence type="ECO:0000313" key="10">
    <source>
        <dbReference type="Proteomes" id="UP000317043"/>
    </source>
</evidence>
<keyword evidence="10" id="KW-1185">Reference proteome</keyword>
<comment type="function">
    <text evidence="7">A cysteine desulfhydrase that generates hydrogen sulfide, H(2)S. The H(2)S produced by this enzyme modulates the balance between respiration and glycolysis, and contributes to redox homeostasis. Probably eliminates toxic levels of Cys (which can induce oxidative stress).</text>
</comment>
<dbReference type="FunFam" id="3.40.50.1100:FF:000015">
    <property type="entry name" value="Cysteine synthase B"/>
    <property type="match status" value="1"/>
</dbReference>
<comment type="subcellular location">
    <subcellularLocation>
        <location evidence="2">Cytoplasm</location>
    </subcellularLocation>
</comment>
<dbReference type="GO" id="GO:0005737">
    <property type="term" value="C:cytoplasm"/>
    <property type="evidence" value="ECO:0007669"/>
    <property type="project" value="UniProtKB-SubCell"/>
</dbReference>
<dbReference type="InterPro" id="IPR036052">
    <property type="entry name" value="TrpB-like_PALP_sf"/>
</dbReference>
<dbReference type="InterPro" id="IPR047586">
    <property type="entry name" value="Cds1"/>
</dbReference>
<reference evidence="9 10" key="1">
    <citation type="submission" date="2019-06" db="EMBL/GenBank/DDBJ databases">
        <title>Sequencing the genomes of 1000 actinobacteria strains.</title>
        <authorList>
            <person name="Klenk H.-P."/>
        </authorList>
    </citation>
    <scope>NUCLEOTIDE SEQUENCE [LARGE SCALE GENOMIC DNA]</scope>
    <source>
        <strain evidence="9 10">DSM 45928</strain>
    </source>
</reference>
<dbReference type="FunCoup" id="A0A543AZA8">
    <property type="interactions" value="134"/>
</dbReference>
<keyword evidence="4 7" id="KW-0663">Pyridoxal phosphate</keyword>
<evidence type="ECO:0000256" key="7">
    <source>
        <dbReference type="HAMAP-Rule" id="MF_00868"/>
    </source>
</evidence>
<dbReference type="Proteomes" id="UP000317043">
    <property type="component" value="Unassembled WGS sequence"/>
</dbReference>
<evidence type="ECO:0000256" key="4">
    <source>
        <dbReference type="ARBA" id="ARBA00022898"/>
    </source>
</evidence>
<keyword evidence="3 7" id="KW-0963">Cytoplasm</keyword>
<dbReference type="GO" id="GO:0019450">
    <property type="term" value="P:L-cysteine catabolic process to pyruvate"/>
    <property type="evidence" value="ECO:0007669"/>
    <property type="project" value="UniProtKB-UniRule"/>
</dbReference>
<dbReference type="Pfam" id="PF00291">
    <property type="entry name" value="PALP"/>
    <property type="match status" value="1"/>
</dbReference>